<evidence type="ECO:0000259" key="7">
    <source>
        <dbReference type="Pfam" id="PF00590"/>
    </source>
</evidence>
<comment type="catalytic activity">
    <reaction evidence="6">
        <text>cytidine(1402) in 16S rRNA + S-adenosyl-L-methionine = 2'-O-methylcytidine(1402) in 16S rRNA + S-adenosyl-L-homocysteine + H(+)</text>
        <dbReference type="Rhea" id="RHEA:42924"/>
        <dbReference type="Rhea" id="RHEA-COMP:10285"/>
        <dbReference type="Rhea" id="RHEA-COMP:10286"/>
        <dbReference type="ChEBI" id="CHEBI:15378"/>
        <dbReference type="ChEBI" id="CHEBI:57856"/>
        <dbReference type="ChEBI" id="CHEBI:59789"/>
        <dbReference type="ChEBI" id="CHEBI:74495"/>
        <dbReference type="ChEBI" id="CHEBI:82748"/>
        <dbReference type="EC" id="2.1.1.198"/>
    </reaction>
</comment>
<dbReference type="Pfam" id="PF00590">
    <property type="entry name" value="TP_methylase"/>
    <property type="match status" value="1"/>
</dbReference>
<feature type="domain" description="Tetrapyrrole methylase" evidence="7">
    <location>
        <begin position="15"/>
        <end position="214"/>
    </location>
</feature>
<keyword evidence="3 6" id="KW-0489">Methyltransferase</keyword>
<comment type="caution">
    <text evidence="8">The sequence shown here is derived from an EMBL/GenBank/DDBJ whole genome shotgun (WGS) entry which is preliminary data.</text>
</comment>
<dbReference type="InterPro" id="IPR014776">
    <property type="entry name" value="4pyrrole_Mease_sub2"/>
</dbReference>
<evidence type="ECO:0000256" key="5">
    <source>
        <dbReference type="ARBA" id="ARBA00022691"/>
    </source>
</evidence>
<evidence type="ECO:0000256" key="6">
    <source>
        <dbReference type="HAMAP-Rule" id="MF_01877"/>
    </source>
</evidence>
<dbReference type="EC" id="2.1.1.198" evidence="6"/>
<dbReference type="Gene3D" id="3.40.1010.10">
    <property type="entry name" value="Cobalt-precorrin-4 Transmethylase, Domain 1"/>
    <property type="match status" value="1"/>
</dbReference>
<proteinExistence type="inferred from homology"/>
<gene>
    <name evidence="6" type="primary">rsmI</name>
    <name evidence="8" type="ORF">SAMN04488081_2707</name>
</gene>
<dbReference type="InterPro" id="IPR014777">
    <property type="entry name" value="4pyrrole_Mease_sub1"/>
</dbReference>
<dbReference type="RefSeq" id="WP_076572713.1">
    <property type="nucleotide sequence ID" value="NZ_FNOS01000011.1"/>
</dbReference>
<dbReference type="NCBIfam" id="TIGR00096">
    <property type="entry name" value="16S rRNA (cytidine(1402)-2'-O)-methyltransferase"/>
    <property type="match status" value="1"/>
</dbReference>
<dbReference type="HAMAP" id="MF_01877">
    <property type="entry name" value="16SrRNA_methyltr_I"/>
    <property type="match status" value="1"/>
</dbReference>
<dbReference type="InterPro" id="IPR018063">
    <property type="entry name" value="SAM_MeTrfase_RsmI_CS"/>
</dbReference>
<dbReference type="CDD" id="cd11648">
    <property type="entry name" value="RsmI"/>
    <property type="match status" value="1"/>
</dbReference>
<comment type="subcellular location">
    <subcellularLocation>
        <location evidence="6">Cytoplasm</location>
    </subcellularLocation>
</comment>
<keyword evidence="4 6" id="KW-0808">Transferase</keyword>
<evidence type="ECO:0000313" key="8">
    <source>
        <dbReference type="EMBL" id="SDY35724.1"/>
    </source>
</evidence>
<dbReference type="PIRSF" id="PIRSF005917">
    <property type="entry name" value="MTase_YraL"/>
    <property type="match status" value="1"/>
</dbReference>
<protein>
    <recommendedName>
        <fullName evidence="6">Ribosomal RNA small subunit methyltransferase I</fullName>
        <ecNumber evidence="6">2.1.1.198</ecNumber>
    </recommendedName>
    <alternativeName>
        <fullName evidence="6">16S rRNA 2'-O-ribose C1402 methyltransferase</fullName>
    </alternativeName>
    <alternativeName>
        <fullName evidence="6">rRNA (cytidine-2'-O-)-methyltransferase RsmI</fullName>
    </alternativeName>
</protein>
<name>A0A1H3J962_9BACI</name>
<dbReference type="PANTHER" id="PTHR46111">
    <property type="entry name" value="RIBOSOMAL RNA SMALL SUBUNIT METHYLTRANSFERASE I"/>
    <property type="match status" value="1"/>
</dbReference>
<evidence type="ECO:0000256" key="2">
    <source>
        <dbReference type="ARBA" id="ARBA00022552"/>
    </source>
</evidence>
<dbReference type="EMBL" id="FNOS01000011">
    <property type="protein sequence ID" value="SDY35724.1"/>
    <property type="molecule type" value="Genomic_DNA"/>
</dbReference>
<dbReference type="InterPro" id="IPR000878">
    <property type="entry name" value="4pyrrol_Mease"/>
</dbReference>
<organism evidence="8 9">
    <name type="scientific">Salimicrobium album</name>
    <dbReference type="NCBI Taxonomy" id="50717"/>
    <lineage>
        <taxon>Bacteria</taxon>
        <taxon>Bacillati</taxon>
        <taxon>Bacillota</taxon>
        <taxon>Bacilli</taxon>
        <taxon>Bacillales</taxon>
        <taxon>Bacillaceae</taxon>
        <taxon>Salimicrobium</taxon>
    </lineage>
</organism>
<keyword evidence="9" id="KW-1185">Reference proteome</keyword>
<keyword evidence="5 6" id="KW-0949">S-adenosyl-L-methionine</keyword>
<sequence>MKTQKSFRGHKEEGTLYIVPTPIGNLEDMTYRAVHTLQSVDKIAAEDTRNTKKLTRHYDIDTPLISYHEHNRKSRAEELIAWLGDGLSVALVSDAGMPGISDPGEEIINQAVAEDIPVVVLPGANAALVALVGSGLPAEHFFYYGFLPRKKKDRVKELETWKNFPETMVFYESPHRLKQMTQDLYEVFGDRRVSFARELTKQYEEFLRGDLSDVLTWVEETELKGEFCIVVEGGEEEEKSFWWDSLTLEEHVGSYVEEGLRDKEAVKKVAVERGLPKREVYRAYHVEED</sequence>
<keyword evidence="2 6" id="KW-0698">rRNA processing</keyword>
<keyword evidence="1 6" id="KW-0963">Cytoplasm</keyword>
<dbReference type="SUPFAM" id="SSF53790">
    <property type="entry name" value="Tetrapyrrole methylase"/>
    <property type="match status" value="1"/>
</dbReference>
<dbReference type="InterPro" id="IPR008189">
    <property type="entry name" value="rRNA_ssu_MeTfrase_I"/>
</dbReference>
<accession>A0A1H3J962</accession>
<comment type="similarity">
    <text evidence="6">Belongs to the methyltransferase superfamily. RsmI family.</text>
</comment>
<evidence type="ECO:0000256" key="4">
    <source>
        <dbReference type="ARBA" id="ARBA00022679"/>
    </source>
</evidence>
<dbReference type="Gene3D" id="3.30.950.10">
    <property type="entry name" value="Methyltransferase, Cobalt-precorrin-4 Transmethylase, Domain 2"/>
    <property type="match status" value="1"/>
</dbReference>
<comment type="function">
    <text evidence="6">Catalyzes the 2'-O-methylation of the ribose of cytidine 1402 (C1402) in 16S rRNA.</text>
</comment>
<reference evidence="8 9" key="1">
    <citation type="submission" date="2016-10" db="EMBL/GenBank/DDBJ databases">
        <authorList>
            <person name="Varghese N."/>
            <person name="Submissions S."/>
        </authorList>
    </citation>
    <scope>NUCLEOTIDE SEQUENCE [LARGE SCALE GENOMIC DNA]</scope>
    <source>
        <strain evidence="8 9">DSM 20748</strain>
    </source>
</reference>
<evidence type="ECO:0000256" key="1">
    <source>
        <dbReference type="ARBA" id="ARBA00022490"/>
    </source>
</evidence>
<evidence type="ECO:0000256" key="3">
    <source>
        <dbReference type="ARBA" id="ARBA00022603"/>
    </source>
</evidence>
<dbReference type="Proteomes" id="UP000198647">
    <property type="component" value="Unassembled WGS sequence"/>
</dbReference>
<dbReference type="InterPro" id="IPR035996">
    <property type="entry name" value="4pyrrol_Methylase_sf"/>
</dbReference>
<evidence type="ECO:0000313" key="9">
    <source>
        <dbReference type="Proteomes" id="UP000198647"/>
    </source>
</evidence>
<dbReference type="PROSITE" id="PS01296">
    <property type="entry name" value="RSMI"/>
    <property type="match status" value="1"/>
</dbReference>
<dbReference type="PANTHER" id="PTHR46111:SF1">
    <property type="entry name" value="RIBOSOMAL RNA SMALL SUBUNIT METHYLTRANSFERASE I"/>
    <property type="match status" value="1"/>
</dbReference>